<dbReference type="PROSITE" id="PS50109">
    <property type="entry name" value="HIS_KIN"/>
    <property type="match status" value="1"/>
</dbReference>
<dbReference type="CDD" id="cd16922">
    <property type="entry name" value="HATPase_EvgS-ArcB-TorS-like"/>
    <property type="match status" value="1"/>
</dbReference>
<evidence type="ECO:0000256" key="5">
    <source>
        <dbReference type="ARBA" id="ARBA00022777"/>
    </source>
</evidence>
<dbReference type="Pfam" id="PF00512">
    <property type="entry name" value="HisKA"/>
    <property type="match status" value="1"/>
</dbReference>
<dbReference type="Pfam" id="PF08448">
    <property type="entry name" value="PAS_4"/>
    <property type="match status" value="2"/>
</dbReference>
<keyword evidence="3" id="KW-0597">Phosphoprotein</keyword>
<reference evidence="11" key="1">
    <citation type="journal article" date="2019" name="Int. J. Syst. Evol. Microbiol.">
        <title>The Global Catalogue of Microorganisms (GCM) 10K type strain sequencing project: providing services to taxonomists for standard genome sequencing and annotation.</title>
        <authorList>
            <consortium name="The Broad Institute Genomics Platform"/>
            <consortium name="The Broad Institute Genome Sequencing Center for Infectious Disease"/>
            <person name="Wu L."/>
            <person name="Ma J."/>
        </authorList>
    </citation>
    <scope>NUCLEOTIDE SEQUENCE [LARGE SCALE GENOMIC DNA]</scope>
    <source>
        <strain evidence="11">CGMCC 4.1469</strain>
    </source>
</reference>
<dbReference type="InterPro" id="IPR003661">
    <property type="entry name" value="HisK_dim/P_dom"/>
</dbReference>
<dbReference type="SMART" id="SM00086">
    <property type="entry name" value="PAC"/>
    <property type="match status" value="2"/>
</dbReference>
<keyword evidence="6" id="KW-0175">Coiled coil</keyword>
<dbReference type="Proteomes" id="UP001596052">
    <property type="component" value="Unassembled WGS sequence"/>
</dbReference>
<protein>
    <recommendedName>
        <fullName evidence="2">histidine kinase</fullName>
        <ecNumber evidence="2">2.7.13.3</ecNumber>
    </recommendedName>
</protein>
<dbReference type="SUPFAM" id="SSF47384">
    <property type="entry name" value="Homodimeric domain of signal transducing histidine kinase"/>
    <property type="match status" value="1"/>
</dbReference>
<feature type="coiled-coil region" evidence="6">
    <location>
        <begin position="179"/>
        <end position="213"/>
    </location>
</feature>
<dbReference type="Gene3D" id="3.30.450.40">
    <property type="match status" value="1"/>
</dbReference>
<gene>
    <name evidence="10" type="ORF">ACFQDI_04125</name>
</gene>
<keyword evidence="5" id="KW-0418">Kinase</keyword>
<comment type="catalytic activity">
    <reaction evidence="1">
        <text>ATP + protein L-histidine = ADP + protein N-phospho-L-histidine.</text>
        <dbReference type="EC" id="2.7.13.3"/>
    </reaction>
</comment>
<dbReference type="EC" id="2.7.13.3" evidence="2"/>
<feature type="domain" description="Histidine kinase" evidence="8">
    <location>
        <begin position="490"/>
        <end position="719"/>
    </location>
</feature>
<dbReference type="InterPro" id="IPR036097">
    <property type="entry name" value="HisK_dim/P_sf"/>
</dbReference>
<dbReference type="InterPro" id="IPR005467">
    <property type="entry name" value="His_kinase_dom"/>
</dbReference>
<dbReference type="SMART" id="SM00091">
    <property type="entry name" value="PAS"/>
    <property type="match status" value="2"/>
</dbReference>
<feature type="compositionally biased region" description="Low complexity" evidence="7">
    <location>
        <begin position="1"/>
        <end position="17"/>
    </location>
</feature>
<dbReference type="InterPro" id="IPR013656">
    <property type="entry name" value="PAS_4"/>
</dbReference>
<dbReference type="CDD" id="cd00082">
    <property type="entry name" value="HisKA"/>
    <property type="match status" value="1"/>
</dbReference>
<evidence type="ECO:0000256" key="7">
    <source>
        <dbReference type="SAM" id="MobiDB-lite"/>
    </source>
</evidence>
<keyword evidence="11" id="KW-1185">Reference proteome</keyword>
<dbReference type="InterPro" id="IPR036890">
    <property type="entry name" value="HATPase_C_sf"/>
</dbReference>
<evidence type="ECO:0000259" key="9">
    <source>
        <dbReference type="PROSITE" id="PS50112"/>
    </source>
</evidence>
<dbReference type="SMART" id="SM00387">
    <property type="entry name" value="HATPase_c"/>
    <property type="match status" value="1"/>
</dbReference>
<keyword evidence="10" id="KW-0547">Nucleotide-binding</keyword>
<dbReference type="InterPro" id="IPR003018">
    <property type="entry name" value="GAF"/>
</dbReference>
<evidence type="ECO:0000313" key="10">
    <source>
        <dbReference type="EMBL" id="MFC5454035.1"/>
    </source>
</evidence>
<name>A0ABW0KKP8_9BACT</name>
<dbReference type="InterPro" id="IPR035965">
    <property type="entry name" value="PAS-like_dom_sf"/>
</dbReference>
<feature type="domain" description="PAS" evidence="9">
    <location>
        <begin position="212"/>
        <end position="282"/>
    </location>
</feature>
<dbReference type="Gene3D" id="1.10.287.130">
    <property type="match status" value="1"/>
</dbReference>
<dbReference type="CDD" id="cd00130">
    <property type="entry name" value="PAS"/>
    <property type="match status" value="1"/>
</dbReference>
<dbReference type="PANTHER" id="PTHR43047:SF78">
    <property type="entry name" value="SENSORY_REGULATORY PROTEIN RPFC"/>
    <property type="match status" value="1"/>
</dbReference>
<dbReference type="GO" id="GO:0005524">
    <property type="term" value="F:ATP binding"/>
    <property type="evidence" value="ECO:0007669"/>
    <property type="project" value="UniProtKB-KW"/>
</dbReference>
<evidence type="ECO:0000256" key="3">
    <source>
        <dbReference type="ARBA" id="ARBA00022553"/>
    </source>
</evidence>
<dbReference type="PRINTS" id="PR00344">
    <property type="entry name" value="BCTRLSENSOR"/>
</dbReference>
<dbReference type="SUPFAM" id="SSF55785">
    <property type="entry name" value="PYP-like sensor domain (PAS domain)"/>
    <property type="match status" value="2"/>
</dbReference>
<keyword evidence="4" id="KW-0808">Transferase</keyword>
<dbReference type="RefSeq" id="WP_377163698.1">
    <property type="nucleotide sequence ID" value="NZ_JBHSMQ010000001.1"/>
</dbReference>
<dbReference type="Pfam" id="PF02518">
    <property type="entry name" value="HATPase_c"/>
    <property type="match status" value="1"/>
</dbReference>
<dbReference type="Pfam" id="PF13185">
    <property type="entry name" value="GAF_2"/>
    <property type="match status" value="1"/>
</dbReference>
<dbReference type="SMART" id="SM00065">
    <property type="entry name" value="GAF"/>
    <property type="match status" value="1"/>
</dbReference>
<keyword evidence="10" id="KW-0067">ATP-binding</keyword>
<dbReference type="SUPFAM" id="SSF55781">
    <property type="entry name" value="GAF domain-like"/>
    <property type="match status" value="1"/>
</dbReference>
<dbReference type="InterPro" id="IPR004358">
    <property type="entry name" value="Sig_transdc_His_kin-like_C"/>
</dbReference>
<dbReference type="InterPro" id="IPR001610">
    <property type="entry name" value="PAC"/>
</dbReference>
<evidence type="ECO:0000256" key="1">
    <source>
        <dbReference type="ARBA" id="ARBA00000085"/>
    </source>
</evidence>
<dbReference type="InterPro" id="IPR029016">
    <property type="entry name" value="GAF-like_dom_sf"/>
</dbReference>
<dbReference type="SMART" id="SM00388">
    <property type="entry name" value="HisKA"/>
    <property type="match status" value="1"/>
</dbReference>
<dbReference type="SUPFAM" id="SSF55874">
    <property type="entry name" value="ATPase domain of HSP90 chaperone/DNA topoisomerase II/histidine kinase"/>
    <property type="match status" value="1"/>
</dbReference>
<dbReference type="InterPro" id="IPR000014">
    <property type="entry name" value="PAS"/>
</dbReference>
<feature type="region of interest" description="Disordered" evidence="7">
    <location>
        <begin position="1"/>
        <end position="20"/>
    </location>
</feature>
<dbReference type="PANTHER" id="PTHR43047">
    <property type="entry name" value="TWO-COMPONENT HISTIDINE PROTEIN KINASE"/>
    <property type="match status" value="1"/>
</dbReference>
<evidence type="ECO:0000256" key="2">
    <source>
        <dbReference type="ARBA" id="ARBA00012438"/>
    </source>
</evidence>
<evidence type="ECO:0000256" key="4">
    <source>
        <dbReference type="ARBA" id="ARBA00022679"/>
    </source>
</evidence>
<evidence type="ECO:0000259" key="8">
    <source>
        <dbReference type="PROSITE" id="PS50109"/>
    </source>
</evidence>
<sequence>MIDSADPSSSRPESPSSLQALQEHQLEIERLRRLYAALSQINHAIVRKPQREELFKKICTVLVGHGGFLMAWIGWNDPETKRLMPVAECGDTGGYLHNIQIYTDERPEGQGPSGTAFREGRPYICNDLLNDPATLPWRAEAGRRNLRASAVFPIRQKGAVCGTLNVYAAEPGFFQDQEIALLEEAAMDVSFALENLEREALRQHAQEEAENERLFMETMIESMPGIVYFYNEQGKFLRWNQNFSTVSGYSSEEIAQMHPLDFFGSEHKTEVAHRIAQTFETGASAVEAPFMCRDGSSRPYFFTGRRVVFRGTTCLVGMGIDISERHAAEQALQKSEQRYRSTLDNILEGCQLLDFEWRYLYLNDAASIQNRRPKTELLGSRMQDAWPGIEQSRVFALIRRCLEERLPFHEETEFIFPDGETGWFDVRGQPVPEGVFLLSIDITERHQAEVALRELNESLEAKVATRTTELEAARVRAEAADRLKSAFLATMSHELRTPLNSIIGFTGILLQGLAGPLNAEQSKQLGMVRTSARHLLELINDVLDLSKIEAGQLELRATSFDIPASIERVTATVKPLAAAKELTLTTVLSPALATMESDQRRVDQILLNLLNNAIKFTDQGHVTLTAEPVPDFQPSPELPPQPAVRLSVTDTGIGIRPEDLSKLFQPFRQIDSGLTRQHDGTGLGLAICHRLTSLLGGKISATSEWSKGSTFTVILPLQAPA</sequence>
<accession>A0ABW0KKP8</accession>
<evidence type="ECO:0000313" key="11">
    <source>
        <dbReference type="Proteomes" id="UP001596052"/>
    </source>
</evidence>
<dbReference type="Gene3D" id="3.30.565.10">
    <property type="entry name" value="Histidine kinase-like ATPase, C-terminal domain"/>
    <property type="match status" value="1"/>
</dbReference>
<evidence type="ECO:0000256" key="6">
    <source>
        <dbReference type="SAM" id="Coils"/>
    </source>
</evidence>
<dbReference type="EMBL" id="JBHSMQ010000001">
    <property type="protein sequence ID" value="MFC5454035.1"/>
    <property type="molecule type" value="Genomic_DNA"/>
</dbReference>
<proteinExistence type="predicted"/>
<dbReference type="InterPro" id="IPR003594">
    <property type="entry name" value="HATPase_dom"/>
</dbReference>
<dbReference type="PROSITE" id="PS50112">
    <property type="entry name" value="PAS"/>
    <property type="match status" value="1"/>
</dbReference>
<dbReference type="Gene3D" id="3.30.450.20">
    <property type="entry name" value="PAS domain"/>
    <property type="match status" value="2"/>
</dbReference>
<comment type="caution">
    <text evidence="10">The sequence shown here is derived from an EMBL/GenBank/DDBJ whole genome shotgun (WGS) entry which is preliminary data.</text>
</comment>
<dbReference type="NCBIfam" id="TIGR00229">
    <property type="entry name" value="sensory_box"/>
    <property type="match status" value="2"/>
</dbReference>
<organism evidence="10 11">
    <name type="scientific">Prosthecobacter fluviatilis</name>
    <dbReference type="NCBI Taxonomy" id="445931"/>
    <lineage>
        <taxon>Bacteria</taxon>
        <taxon>Pseudomonadati</taxon>
        <taxon>Verrucomicrobiota</taxon>
        <taxon>Verrucomicrobiia</taxon>
        <taxon>Verrucomicrobiales</taxon>
        <taxon>Verrucomicrobiaceae</taxon>
        <taxon>Prosthecobacter</taxon>
    </lineage>
</organism>